<organism evidence="2">
    <name type="scientific">Spongospora subterranea</name>
    <dbReference type="NCBI Taxonomy" id="70186"/>
    <lineage>
        <taxon>Eukaryota</taxon>
        <taxon>Sar</taxon>
        <taxon>Rhizaria</taxon>
        <taxon>Endomyxa</taxon>
        <taxon>Phytomyxea</taxon>
        <taxon>Plasmodiophorida</taxon>
        <taxon>Plasmodiophoridae</taxon>
        <taxon>Spongospora</taxon>
    </lineage>
</organism>
<protein>
    <recommendedName>
        <fullName evidence="1">PH domain-containing protein</fullName>
    </recommendedName>
</protein>
<accession>A0A0H5RV50</accession>
<reference evidence="2" key="1">
    <citation type="submission" date="2015-04" db="EMBL/GenBank/DDBJ databases">
        <title>The genome sequence of the plant pathogenic Rhizarian Plasmodiophora brassicae reveals insights in its biotrophic life cycle and the origin of chitin synthesis.</title>
        <authorList>
            <person name="Schwelm A."/>
            <person name="Fogelqvist J."/>
            <person name="Knaust A."/>
            <person name="Julke S."/>
            <person name="Lilja T."/>
            <person name="Dhandapani V."/>
            <person name="Bonilla-Rosso G."/>
            <person name="Karlsson M."/>
            <person name="Shevchenko A."/>
            <person name="Choi S.R."/>
            <person name="Kim H.G."/>
            <person name="Park J.Y."/>
            <person name="Lim Y.P."/>
            <person name="Ludwig-Muller J."/>
            <person name="Dixelius C."/>
        </authorList>
    </citation>
    <scope>NUCLEOTIDE SEQUENCE</scope>
    <source>
        <tissue evidence="2">Potato root galls</tissue>
    </source>
</reference>
<proteinExistence type="predicted"/>
<evidence type="ECO:0000259" key="1">
    <source>
        <dbReference type="PROSITE" id="PS50003"/>
    </source>
</evidence>
<dbReference type="Gene3D" id="2.20.110.10">
    <property type="entry name" value="Histone H3 K4-specific methyltransferase SET7/9 N-terminal domain"/>
    <property type="match status" value="1"/>
</dbReference>
<dbReference type="EMBL" id="HACM01012187">
    <property type="protein sequence ID" value="CRZ12629.1"/>
    <property type="molecule type" value="Transcribed_RNA"/>
</dbReference>
<dbReference type="AlphaFoldDB" id="A0A0H5RV50"/>
<dbReference type="InterPro" id="IPR011993">
    <property type="entry name" value="PH-like_dom_sf"/>
</dbReference>
<dbReference type="PROSITE" id="PS50003">
    <property type="entry name" value="PH_DOMAIN"/>
    <property type="match status" value="1"/>
</dbReference>
<dbReference type="SUPFAM" id="SSF50729">
    <property type="entry name" value="PH domain-like"/>
    <property type="match status" value="1"/>
</dbReference>
<feature type="domain" description="PH" evidence="1">
    <location>
        <begin position="1"/>
        <end position="57"/>
    </location>
</feature>
<sequence>MNVHSCKIIDAVDLTEKEFSFAIVFGNPSSPNHYLFLRAASLSQKSKWVSALSSAASFEVPFSGWFPARSAPSKPAPLPVQANPVLGRFQVPFVQYLPVGVDAPREVTLEDGSVYRGSWLKGLAHGHGALQLASGRSYHGQWKVTQPNTSQISMQKVNNPQ</sequence>
<dbReference type="InterPro" id="IPR001849">
    <property type="entry name" value="PH_domain"/>
</dbReference>
<evidence type="ECO:0000313" key="2">
    <source>
        <dbReference type="EMBL" id="CRZ12629.1"/>
    </source>
</evidence>
<name>A0A0H5RV50_9EUKA</name>
<dbReference type="SUPFAM" id="SSF82185">
    <property type="entry name" value="Histone H3 K4-specific methyltransferase SET7/9 N-terminal domain"/>
    <property type="match status" value="1"/>
</dbReference>
<dbReference type="Gene3D" id="2.30.29.30">
    <property type="entry name" value="Pleckstrin-homology domain (PH domain)/Phosphotyrosine-binding domain (PTB)"/>
    <property type="match status" value="1"/>
</dbReference>